<proteinExistence type="inferred from homology"/>
<dbReference type="Gene3D" id="3.90.550.50">
    <property type="match status" value="1"/>
</dbReference>
<organism evidence="11 12">
    <name type="scientific">Cryptolaemus montrouzieri</name>
    <dbReference type="NCBI Taxonomy" id="559131"/>
    <lineage>
        <taxon>Eukaryota</taxon>
        <taxon>Metazoa</taxon>
        <taxon>Ecdysozoa</taxon>
        <taxon>Arthropoda</taxon>
        <taxon>Hexapoda</taxon>
        <taxon>Insecta</taxon>
        <taxon>Pterygota</taxon>
        <taxon>Neoptera</taxon>
        <taxon>Endopterygota</taxon>
        <taxon>Coleoptera</taxon>
        <taxon>Polyphaga</taxon>
        <taxon>Cucujiformia</taxon>
        <taxon>Coccinelloidea</taxon>
        <taxon>Coccinellidae</taxon>
        <taxon>Scymninae</taxon>
        <taxon>Scymnini</taxon>
        <taxon>Cryptolaemus</taxon>
    </lineage>
</organism>
<reference evidence="11 12" key="1">
    <citation type="journal article" date="2021" name="BMC Biol.">
        <title>Horizontally acquired antibacterial genes associated with adaptive radiation of ladybird beetles.</title>
        <authorList>
            <person name="Li H.S."/>
            <person name="Tang X.F."/>
            <person name="Huang Y.H."/>
            <person name="Xu Z.Y."/>
            <person name="Chen M.L."/>
            <person name="Du X.Y."/>
            <person name="Qiu B.Y."/>
            <person name="Chen P.T."/>
            <person name="Zhang W."/>
            <person name="Slipinski A."/>
            <person name="Escalona H.E."/>
            <person name="Waterhouse R.M."/>
            <person name="Zwick A."/>
            <person name="Pang H."/>
        </authorList>
    </citation>
    <scope>NUCLEOTIDE SEQUENCE [LARGE SCALE GENOMIC DNA]</scope>
    <source>
        <strain evidence="11">SYSU2018</strain>
    </source>
</reference>
<keyword evidence="9" id="KW-0472">Membrane</keyword>
<accession>A0ABD2NSH5</accession>
<dbReference type="PANTHER" id="PTHR11214">
    <property type="entry name" value="BETA-1,3-N-ACETYLGLUCOSAMINYLTRANSFERASE"/>
    <property type="match status" value="1"/>
</dbReference>
<comment type="caution">
    <text evidence="11">The sequence shown here is derived from an EMBL/GenBank/DDBJ whole genome shotgun (WGS) entry which is preliminary data.</text>
</comment>
<keyword evidence="8 10" id="KW-0333">Golgi apparatus</keyword>
<dbReference type="EC" id="2.4.1.-" evidence="10"/>
<keyword evidence="6" id="KW-0735">Signal-anchor</keyword>
<evidence type="ECO:0000256" key="4">
    <source>
        <dbReference type="ARBA" id="ARBA00022679"/>
    </source>
</evidence>
<dbReference type="AlphaFoldDB" id="A0ABD2NSH5"/>
<evidence type="ECO:0000256" key="6">
    <source>
        <dbReference type="ARBA" id="ARBA00022968"/>
    </source>
</evidence>
<evidence type="ECO:0000256" key="7">
    <source>
        <dbReference type="ARBA" id="ARBA00022989"/>
    </source>
</evidence>
<sequence length="297" mass="34917">MKLKNKNQRNISDSKRFHVKHFFAVGISGLDEKKLSNLSREQTDFQDILTLPIIDSYGNLTLKVLKSFEWLNEQFDYGLLFKYVLKCDDDSFVRLDNLIHEIQLIELLYLKSELSSVIEMSKVNSSPYLRTNVQINRNETKNKLSIYWGYFDGRANIKKSGKWKEQNWIVCDKYVPYALGGGYIVSKRLVTYIAKNVEYLRIYNSEDVSVGFWLSTVNNILRIHDVRFDTEWVSRGCQNFFLVSHNIAGKEMQAMFHSVMLKNELCSNEHITRNFYYYNWSAPPSQCCNMNKIKNIQ</sequence>
<evidence type="ECO:0000256" key="8">
    <source>
        <dbReference type="ARBA" id="ARBA00023034"/>
    </source>
</evidence>
<dbReference type="EMBL" id="JABFTP020000144">
    <property type="protein sequence ID" value="KAL3281462.1"/>
    <property type="molecule type" value="Genomic_DNA"/>
</dbReference>
<comment type="similarity">
    <text evidence="2 10">Belongs to the glycosyltransferase 31 family.</text>
</comment>
<keyword evidence="5" id="KW-0812">Transmembrane</keyword>
<name>A0ABD2NSH5_9CUCU</name>
<dbReference type="InterPro" id="IPR002659">
    <property type="entry name" value="Glyco_trans_31"/>
</dbReference>
<comment type="subcellular location">
    <subcellularLocation>
        <location evidence="1 10">Golgi apparatus membrane</location>
        <topology evidence="1 10">Single-pass type II membrane protein</topology>
    </subcellularLocation>
</comment>
<evidence type="ECO:0000256" key="2">
    <source>
        <dbReference type="ARBA" id="ARBA00008661"/>
    </source>
</evidence>
<keyword evidence="12" id="KW-1185">Reference proteome</keyword>
<evidence type="ECO:0000256" key="3">
    <source>
        <dbReference type="ARBA" id="ARBA00022676"/>
    </source>
</evidence>
<evidence type="ECO:0000313" key="11">
    <source>
        <dbReference type="EMBL" id="KAL3281462.1"/>
    </source>
</evidence>
<evidence type="ECO:0000313" key="12">
    <source>
        <dbReference type="Proteomes" id="UP001516400"/>
    </source>
</evidence>
<evidence type="ECO:0000256" key="9">
    <source>
        <dbReference type="ARBA" id="ARBA00023136"/>
    </source>
</evidence>
<evidence type="ECO:0000256" key="10">
    <source>
        <dbReference type="RuleBase" id="RU363063"/>
    </source>
</evidence>
<dbReference type="GO" id="GO:0016757">
    <property type="term" value="F:glycosyltransferase activity"/>
    <property type="evidence" value="ECO:0007669"/>
    <property type="project" value="UniProtKB-KW"/>
</dbReference>
<keyword evidence="4" id="KW-0808">Transferase</keyword>
<keyword evidence="7" id="KW-1133">Transmembrane helix</keyword>
<keyword evidence="3 10" id="KW-0328">Glycosyltransferase</keyword>
<evidence type="ECO:0000256" key="5">
    <source>
        <dbReference type="ARBA" id="ARBA00022692"/>
    </source>
</evidence>
<protein>
    <recommendedName>
        <fullName evidence="10">Hexosyltransferase</fullName>
        <ecNumber evidence="10">2.4.1.-</ecNumber>
    </recommendedName>
</protein>
<dbReference type="Proteomes" id="UP001516400">
    <property type="component" value="Unassembled WGS sequence"/>
</dbReference>
<gene>
    <name evidence="11" type="ORF">HHI36_004671</name>
</gene>
<evidence type="ECO:0000256" key="1">
    <source>
        <dbReference type="ARBA" id="ARBA00004323"/>
    </source>
</evidence>
<dbReference type="PANTHER" id="PTHR11214:SF3">
    <property type="entry name" value="BETA-1,3-GALACTOSYLTRANSFERASE 6"/>
    <property type="match status" value="1"/>
</dbReference>
<dbReference type="Pfam" id="PF01762">
    <property type="entry name" value="Galactosyl_T"/>
    <property type="match status" value="1"/>
</dbReference>
<dbReference type="GO" id="GO:0000139">
    <property type="term" value="C:Golgi membrane"/>
    <property type="evidence" value="ECO:0007669"/>
    <property type="project" value="UniProtKB-SubCell"/>
</dbReference>